<evidence type="ECO:0000259" key="6">
    <source>
        <dbReference type="PROSITE" id="PS50111"/>
    </source>
</evidence>
<dbReference type="InterPro" id="IPR051310">
    <property type="entry name" value="MCP_chemotaxis"/>
</dbReference>
<dbReference type="AlphaFoldDB" id="A0A934SX31"/>
<dbReference type="CDD" id="cd11386">
    <property type="entry name" value="MCP_signal"/>
    <property type="match status" value="1"/>
</dbReference>
<organism evidence="8 9">
    <name type="scientific">Noviherbaspirillum pedocola</name>
    <dbReference type="NCBI Taxonomy" id="2801341"/>
    <lineage>
        <taxon>Bacteria</taxon>
        <taxon>Pseudomonadati</taxon>
        <taxon>Pseudomonadota</taxon>
        <taxon>Betaproteobacteria</taxon>
        <taxon>Burkholderiales</taxon>
        <taxon>Oxalobacteraceae</taxon>
        <taxon>Noviherbaspirillum</taxon>
    </lineage>
</organism>
<dbReference type="PANTHER" id="PTHR43531:SF14">
    <property type="entry name" value="METHYL-ACCEPTING CHEMOTAXIS PROTEIN I-RELATED"/>
    <property type="match status" value="1"/>
</dbReference>
<dbReference type="GO" id="GO:0004888">
    <property type="term" value="F:transmembrane signaling receptor activity"/>
    <property type="evidence" value="ECO:0007669"/>
    <property type="project" value="InterPro"/>
</dbReference>
<keyword evidence="1" id="KW-0488">Methylation</keyword>
<accession>A0A934SX31</accession>
<evidence type="ECO:0000256" key="3">
    <source>
        <dbReference type="PROSITE-ProRule" id="PRU00284"/>
    </source>
</evidence>
<dbReference type="GO" id="GO:0006935">
    <property type="term" value="P:chemotaxis"/>
    <property type="evidence" value="ECO:0007669"/>
    <property type="project" value="InterPro"/>
</dbReference>
<dbReference type="PRINTS" id="PR00260">
    <property type="entry name" value="CHEMTRNSDUCR"/>
</dbReference>
<dbReference type="Gene3D" id="6.10.340.10">
    <property type="match status" value="1"/>
</dbReference>
<dbReference type="Pfam" id="PF00015">
    <property type="entry name" value="MCPsignal"/>
    <property type="match status" value="1"/>
</dbReference>
<comment type="caution">
    <text evidence="8">The sequence shown here is derived from an EMBL/GenBank/DDBJ whole genome shotgun (WGS) entry which is preliminary data.</text>
</comment>
<keyword evidence="5" id="KW-0472">Membrane</keyword>
<dbReference type="Pfam" id="PF12729">
    <property type="entry name" value="4HB_MCP_1"/>
    <property type="match status" value="1"/>
</dbReference>
<dbReference type="CDD" id="cd19411">
    <property type="entry name" value="MCP2201-like_sensor"/>
    <property type="match status" value="1"/>
</dbReference>
<evidence type="ECO:0000256" key="1">
    <source>
        <dbReference type="ARBA" id="ARBA00022481"/>
    </source>
</evidence>
<dbReference type="Proteomes" id="UP000622890">
    <property type="component" value="Unassembled WGS sequence"/>
</dbReference>
<evidence type="ECO:0000259" key="7">
    <source>
        <dbReference type="PROSITE" id="PS50885"/>
    </source>
</evidence>
<keyword evidence="3" id="KW-0807">Transducer</keyword>
<dbReference type="InterPro" id="IPR004090">
    <property type="entry name" value="Chemotax_Me-accpt_rcpt"/>
</dbReference>
<feature type="region of interest" description="Disordered" evidence="4">
    <location>
        <begin position="526"/>
        <end position="558"/>
    </location>
</feature>
<dbReference type="EMBL" id="JAEPBG010000021">
    <property type="protein sequence ID" value="MBK4738421.1"/>
    <property type="molecule type" value="Genomic_DNA"/>
</dbReference>
<evidence type="ECO:0000313" key="9">
    <source>
        <dbReference type="Proteomes" id="UP000622890"/>
    </source>
</evidence>
<dbReference type="PROSITE" id="PS50885">
    <property type="entry name" value="HAMP"/>
    <property type="match status" value="1"/>
</dbReference>
<dbReference type="SUPFAM" id="SSF58104">
    <property type="entry name" value="Methyl-accepting chemotaxis protein (MCP) signaling domain"/>
    <property type="match status" value="1"/>
</dbReference>
<name>A0A934SX31_9BURK</name>
<evidence type="ECO:0000313" key="8">
    <source>
        <dbReference type="EMBL" id="MBK4738421.1"/>
    </source>
</evidence>
<reference evidence="8" key="1">
    <citation type="submission" date="2021-01" db="EMBL/GenBank/DDBJ databases">
        <title>Genome sequence of strain Noviherbaspirillum sp. DKR-6.</title>
        <authorList>
            <person name="Chaudhary D.K."/>
        </authorList>
    </citation>
    <scope>NUCLEOTIDE SEQUENCE</scope>
    <source>
        <strain evidence="8">DKR-6</strain>
    </source>
</reference>
<comment type="similarity">
    <text evidence="2">Belongs to the methyl-accepting chemotaxis (MCP) protein family.</text>
</comment>
<feature type="domain" description="Methyl-accepting transducer" evidence="6">
    <location>
        <begin position="271"/>
        <end position="500"/>
    </location>
</feature>
<dbReference type="InterPro" id="IPR024478">
    <property type="entry name" value="HlyB_4HB_MCP"/>
</dbReference>
<dbReference type="FunFam" id="1.10.287.950:FF:000002">
    <property type="entry name" value="Methyl-accepting chemotaxis protein"/>
    <property type="match status" value="1"/>
</dbReference>
<dbReference type="CDD" id="cd06225">
    <property type="entry name" value="HAMP"/>
    <property type="match status" value="1"/>
</dbReference>
<dbReference type="Gene3D" id="1.10.287.950">
    <property type="entry name" value="Methyl-accepting chemotaxis protein"/>
    <property type="match status" value="1"/>
</dbReference>
<keyword evidence="5" id="KW-0812">Transmembrane</keyword>
<gene>
    <name evidence="8" type="ORF">JJB74_27685</name>
</gene>
<protein>
    <submittedName>
        <fullName evidence="8">MCP four helix bundle domain-containing protein</fullName>
    </submittedName>
</protein>
<dbReference type="GO" id="GO:0007165">
    <property type="term" value="P:signal transduction"/>
    <property type="evidence" value="ECO:0007669"/>
    <property type="project" value="UniProtKB-KW"/>
</dbReference>
<feature type="transmembrane region" description="Helical" evidence="5">
    <location>
        <begin position="193"/>
        <end position="212"/>
    </location>
</feature>
<dbReference type="InterPro" id="IPR047347">
    <property type="entry name" value="YvaQ-like_sensor"/>
</dbReference>
<keyword evidence="5" id="KW-1133">Transmembrane helix</keyword>
<dbReference type="PROSITE" id="PS50111">
    <property type="entry name" value="CHEMOTAXIS_TRANSDUC_2"/>
    <property type="match status" value="1"/>
</dbReference>
<dbReference type="InterPro" id="IPR004089">
    <property type="entry name" value="MCPsignal_dom"/>
</dbReference>
<evidence type="ECO:0000256" key="4">
    <source>
        <dbReference type="SAM" id="MobiDB-lite"/>
    </source>
</evidence>
<evidence type="ECO:0000256" key="5">
    <source>
        <dbReference type="SAM" id="Phobius"/>
    </source>
</evidence>
<dbReference type="GO" id="GO:0005886">
    <property type="term" value="C:plasma membrane"/>
    <property type="evidence" value="ECO:0007669"/>
    <property type="project" value="TreeGrafter"/>
</dbReference>
<feature type="transmembrane region" description="Helical" evidence="5">
    <location>
        <begin position="12"/>
        <end position="32"/>
    </location>
</feature>
<dbReference type="PANTHER" id="PTHR43531">
    <property type="entry name" value="PROTEIN ICFG"/>
    <property type="match status" value="1"/>
</dbReference>
<evidence type="ECO:0000256" key="2">
    <source>
        <dbReference type="ARBA" id="ARBA00029447"/>
    </source>
</evidence>
<sequence length="574" mass="60902">MQISNLKIGARLAIGFALVLVLAGVMTGLGIWRLHDMQSAIAAMDNAALKERLANQWYLGNIANAIRTTARVKTTSAEDDKFYQAEMTAQSAEIGKIQKELEALITRDEGKQLMRVVGEKRKEYMDARNEVFRLKALGTPESEAAFKKMLASKMNPAMDSYNQSVLDVVNYQHRVFSEEQTAADAMSESGRNLLIIIGVVALAAGAALAWLLSRSIVRPISYAVSVARTVAAGDLSKDIRVQSKDEAGELMQALKDMNDSLAKIVAEVRAGTETIATGSAQVAAGSQDLSARTEQQASSLEETASSMEELTSTVKQNAENARQANVLAGTASEVASKGGEVIGQVVGTMGEIHASANKIVDIISVIDGIAFQTNILALNAAVEAARAGEQGRGFAVVASEVRTLAQRSANAAKEIKSLIDDSVEKVEAGSQLVNSAGTTMNEIVESVRRVTDIMAEISSASAEQTAGIDQINQAVTQMDSVTQQNAALVEEAAAASESMQHQAASLANTVSIFRLANSHVATALTTPRSKHVAKQPPRAIVTTGNTTLSAPRRREPTSTAIARNAAASGDWEEF</sequence>
<dbReference type="InterPro" id="IPR003660">
    <property type="entry name" value="HAMP_dom"/>
</dbReference>
<dbReference type="Pfam" id="PF00672">
    <property type="entry name" value="HAMP"/>
    <property type="match status" value="1"/>
</dbReference>
<dbReference type="SMART" id="SM00304">
    <property type="entry name" value="HAMP"/>
    <property type="match status" value="1"/>
</dbReference>
<dbReference type="RefSeq" id="WP_200597636.1">
    <property type="nucleotide sequence ID" value="NZ_JAEPBG010000021.1"/>
</dbReference>
<proteinExistence type="inferred from homology"/>
<dbReference type="SMART" id="SM00283">
    <property type="entry name" value="MA"/>
    <property type="match status" value="1"/>
</dbReference>
<keyword evidence="9" id="KW-1185">Reference proteome</keyword>
<feature type="domain" description="HAMP" evidence="7">
    <location>
        <begin position="214"/>
        <end position="266"/>
    </location>
</feature>